<feature type="transmembrane region" description="Helical" evidence="8">
    <location>
        <begin position="191"/>
        <end position="210"/>
    </location>
</feature>
<evidence type="ECO:0000313" key="13">
    <source>
        <dbReference type="EMBL" id="GGB69993.1"/>
    </source>
</evidence>
<dbReference type="CDD" id="cd00082">
    <property type="entry name" value="HisKA"/>
    <property type="match status" value="1"/>
</dbReference>
<organism evidence="13 14">
    <name type="scientific">Blastomonas aquatica</name>
    <dbReference type="NCBI Taxonomy" id="1510276"/>
    <lineage>
        <taxon>Bacteria</taxon>
        <taxon>Pseudomonadati</taxon>
        <taxon>Pseudomonadota</taxon>
        <taxon>Alphaproteobacteria</taxon>
        <taxon>Sphingomonadales</taxon>
        <taxon>Sphingomonadaceae</taxon>
        <taxon>Blastomonas</taxon>
    </lineage>
</organism>
<dbReference type="InterPro" id="IPR005467">
    <property type="entry name" value="His_kinase_dom"/>
</dbReference>
<dbReference type="Proteomes" id="UP000614261">
    <property type="component" value="Unassembled WGS sequence"/>
</dbReference>
<dbReference type="InterPro" id="IPR036890">
    <property type="entry name" value="HATPase_C_sf"/>
</dbReference>
<dbReference type="InterPro" id="IPR000700">
    <property type="entry name" value="PAS-assoc_C"/>
</dbReference>
<dbReference type="PROSITE" id="PS50113">
    <property type="entry name" value="PAC"/>
    <property type="match status" value="1"/>
</dbReference>
<dbReference type="Pfam" id="PF00512">
    <property type="entry name" value="HisKA"/>
    <property type="match status" value="1"/>
</dbReference>
<dbReference type="CDD" id="cd19410">
    <property type="entry name" value="HK9-like_sensor"/>
    <property type="match status" value="1"/>
</dbReference>
<gene>
    <name evidence="13" type="ORF">GCM10010833_26560</name>
</gene>
<comment type="caution">
    <text evidence="13">The sequence shown here is derived from an EMBL/GenBank/DDBJ whole genome shotgun (WGS) entry which is preliminary data.</text>
</comment>
<dbReference type="InterPro" id="IPR011006">
    <property type="entry name" value="CheY-like_superfamily"/>
</dbReference>
<dbReference type="InterPro" id="IPR050736">
    <property type="entry name" value="Sensor_HK_Regulatory"/>
</dbReference>
<evidence type="ECO:0000256" key="1">
    <source>
        <dbReference type="ARBA" id="ARBA00000085"/>
    </source>
</evidence>
<dbReference type="InterPro" id="IPR036097">
    <property type="entry name" value="HisK_dim/P_sf"/>
</dbReference>
<dbReference type="PROSITE" id="PS50109">
    <property type="entry name" value="HIS_KIN"/>
    <property type="match status" value="1"/>
</dbReference>
<dbReference type="InterPro" id="IPR007891">
    <property type="entry name" value="CHASE3"/>
</dbReference>
<dbReference type="CDD" id="cd00130">
    <property type="entry name" value="PAS"/>
    <property type="match status" value="1"/>
</dbReference>
<keyword evidence="5" id="KW-0418">Kinase</keyword>
<comment type="catalytic activity">
    <reaction evidence="1">
        <text>ATP + protein L-histidine = ADP + protein N-phospho-L-histidine.</text>
        <dbReference type="EC" id="2.7.13.3"/>
    </reaction>
</comment>
<keyword evidence="4" id="KW-0808">Transferase</keyword>
<evidence type="ECO:0000259" key="9">
    <source>
        <dbReference type="PROSITE" id="PS50109"/>
    </source>
</evidence>
<evidence type="ECO:0000256" key="6">
    <source>
        <dbReference type="ARBA" id="ARBA00023012"/>
    </source>
</evidence>
<evidence type="ECO:0000256" key="5">
    <source>
        <dbReference type="ARBA" id="ARBA00022777"/>
    </source>
</evidence>
<feature type="domain" description="Histidine kinase" evidence="9">
    <location>
        <begin position="358"/>
        <end position="577"/>
    </location>
</feature>
<name>A0ABQ1JJG1_9SPHN</name>
<dbReference type="InterPro" id="IPR035965">
    <property type="entry name" value="PAS-like_dom_sf"/>
</dbReference>
<evidence type="ECO:0000256" key="7">
    <source>
        <dbReference type="PROSITE-ProRule" id="PRU00169"/>
    </source>
</evidence>
<evidence type="ECO:0000259" key="12">
    <source>
        <dbReference type="PROSITE" id="PS50113"/>
    </source>
</evidence>
<reference evidence="14" key="1">
    <citation type="journal article" date="2019" name="Int. J. Syst. Evol. Microbiol.">
        <title>The Global Catalogue of Microorganisms (GCM) 10K type strain sequencing project: providing services to taxonomists for standard genome sequencing and annotation.</title>
        <authorList>
            <consortium name="The Broad Institute Genomics Platform"/>
            <consortium name="The Broad Institute Genome Sequencing Center for Infectious Disease"/>
            <person name="Wu L."/>
            <person name="Ma J."/>
        </authorList>
    </citation>
    <scope>NUCLEOTIDE SEQUENCE [LARGE SCALE GENOMIC DNA]</scope>
    <source>
        <strain evidence="14">CGMCC 1.12851</strain>
    </source>
</reference>
<dbReference type="SMART" id="SM00387">
    <property type="entry name" value="HATPase_c"/>
    <property type="match status" value="1"/>
</dbReference>
<dbReference type="PRINTS" id="PR00344">
    <property type="entry name" value="BCTRLSENSOR"/>
</dbReference>
<dbReference type="SUPFAM" id="SSF52172">
    <property type="entry name" value="CheY-like"/>
    <property type="match status" value="1"/>
</dbReference>
<evidence type="ECO:0000313" key="14">
    <source>
        <dbReference type="Proteomes" id="UP000614261"/>
    </source>
</evidence>
<evidence type="ECO:0000256" key="2">
    <source>
        <dbReference type="ARBA" id="ARBA00012438"/>
    </source>
</evidence>
<feature type="modified residue" description="4-aspartylphosphate" evidence="7">
    <location>
        <position position="641"/>
    </location>
</feature>
<keyword evidence="8" id="KW-0472">Membrane</keyword>
<dbReference type="PANTHER" id="PTHR43711">
    <property type="entry name" value="TWO-COMPONENT HISTIDINE KINASE"/>
    <property type="match status" value="1"/>
</dbReference>
<evidence type="ECO:0000256" key="8">
    <source>
        <dbReference type="SAM" id="Phobius"/>
    </source>
</evidence>
<accession>A0ABQ1JJG1</accession>
<dbReference type="Gene3D" id="1.10.287.130">
    <property type="match status" value="1"/>
</dbReference>
<dbReference type="PROSITE" id="PS50110">
    <property type="entry name" value="RESPONSE_REGULATORY"/>
    <property type="match status" value="1"/>
</dbReference>
<dbReference type="InterPro" id="IPR003661">
    <property type="entry name" value="HisK_dim/P_dom"/>
</dbReference>
<feature type="domain" description="PAC" evidence="12">
    <location>
        <begin position="304"/>
        <end position="354"/>
    </location>
</feature>
<evidence type="ECO:0000259" key="10">
    <source>
        <dbReference type="PROSITE" id="PS50110"/>
    </source>
</evidence>
<dbReference type="Pfam" id="PF00989">
    <property type="entry name" value="PAS"/>
    <property type="match status" value="1"/>
</dbReference>
<dbReference type="InterPro" id="IPR004358">
    <property type="entry name" value="Sig_transdc_His_kin-like_C"/>
</dbReference>
<dbReference type="EC" id="2.7.13.3" evidence="2"/>
<dbReference type="PROSITE" id="PS50112">
    <property type="entry name" value="PAS"/>
    <property type="match status" value="1"/>
</dbReference>
<dbReference type="CDD" id="cd00156">
    <property type="entry name" value="REC"/>
    <property type="match status" value="1"/>
</dbReference>
<evidence type="ECO:0000259" key="11">
    <source>
        <dbReference type="PROSITE" id="PS50112"/>
    </source>
</evidence>
<dbReference type="Gene3D" id="3.30.450.20">
    <property type="entry name" value="PAS domain"/>
    <property type="match status" value="1"/>
</dbReference>
<keyword evidence="8" id="KW-1133">Transmembrane helix</keyword>
<dbReference type="SMART" id="SM00388">
    <property type="entry name" value="HisKA"/>
    <property type="match status" value="1"/>
</dbReference>
<proteinExistence type="predicted"/>
<keyword evidence="14" id="KW-1185">Reference proteome</keyword>
<dbReference type="RefSeq" id="WP_188514903.1">
    <property type="nucleotide sequence ID" value="NZ_BMGD01000004.1"/>
</dbReference>
<evidence type="ECO:0000256" key="3">
    <source>
        <dbReference type="ARBA" id="ARBA00022553"/>
    </source>
</evidence>
<protein>
    <recommendedName>
        <fullName evidence="2">histidine kinase</fullName>
        <ecNumber evidence="2">2.7.13.3</ecNumber>
    </recommendedName>
</protein>
<dbReference type="InterPro" id="IPR000014">
    <property type="entry name" value="PAS"/>
</dbReference>
<keyword evidence="6" id="KW-0902">Two-component regulatory system</keyword>
<dbReference type="PANTHER" id="PTHR43711:SF1">
    <property type="entry name" value="HISTIDINE KINASE 1"/>
    <property type="match status" value="1"/>
</dbReference>
<dbReference type="InterPro" id="IPR001789">
    <property type="entry name" value="Sig_transdc_resp-reg_receiver"/>
</dbReference>
<dbReference type="Pfam" id="PF05227">
    <property type="entry name" value="CHASE3"/>
    <property type="match status" value="1"/>
</dbReference>
<dbReference type="Pfam" id="PF02518">
    <property type="entry name" value="HATPase_c"/>
    <property type="match status" value="1"/>
</dbReference>
<dbReference type="InterPro" id="IPR003594">
    <property type="entry name" value="HATPase_dom"/>
</dbReference>
<dbReference type="SUPFAM" id="SSF47384">
    <property type="entry name" value="Homodimeric domain of signal transducing histidine kinase"/>
    <property type="match status" value="1"/>
</dbReference>
<keyword evidence="8" id="KW-0812">Transmembrane</keyword>
<dbReference type="Gene3D" id="3.30.565.10">
    <property type="entry name" value="Histidine kinase-like ATPase, C-terminal domain"/>
    <property type="match status" value="1"/>
</dbReference>
<dbReference type="SUPFAM" id="SSF55874">
    <property type="entry name" value="ATPase domain of HSP90 chaperone/DNA topoisomerase II/histidine kinase"/>
    <property type="match status" value="1"/>
</dbReference>
<feature type="domain" description="Response regulatory" evidence="10">
    <location>
        <begin position="592"/>
        <end position="701"/>
    </location>
</feature>
<dbReference type="EMBL" id="BMGD01000004">
    <property type="protein sequence ID" value="GGB69993.1"/>
    <property type="molecule type" value="Genomic_DNA"/>
</dbReference>
<dbReference type="SMART" id="SM00091">
    <property type="entry name" value="PAS"/>
    <property type="match status" value="1"/>
</dbReference>
<feature type="domain" description="PAS" evidence="11">
    <location>
        <begin position="227"/>
        <end position="286"/>
    </location>
</feature>
<keyword evidence="3 7" id="KW-0597">Phosphoprotein</keyword>
<dbReference type="Gene3D" id="3.40.50.2300">
    <property type="match status" value="1"/>
</dbReference>
<evidence type="ECO:0000256" key="4">
    <source>
        <dbReference type="ARBA" id="ARBA00022679"/>
    </source>
</evidence>
<sequence length="710" mass="77156">MLKNDPNHKFDRHRALTIGALAAILLSLASIYVLMRSEFAGATQLGRTAEQTWQTRSLLAQFQEVQLDAETAVRGYAITGNEAFLEPYLTAAARRDALLAELRLQADQAIVDSLPRLERLSALQFSNAELNARDVREGRAENAQGRIAEGRGKRLMDEIRAEVRALTAIEERRLDALGRASRDTSADIERGLTLLLLAIAVLLALLTLMVSRSARGRLEALAQTERLAARQSAMFDGADDAMLLLDKGGFIIRLNPSVVRIFGHSADDLCGKHNTILMAETVSIEDSQAWLARVGKATIEGAGRKLEFTGRRADGSTFETEIAVSLVEEGGDNQYVAAIRDISLRKRAERMKSEFVSTVSHELRTPLTSIGGSLGLLAGGAVGELNEKAARLVNIAHSNCERLIRLINDILDIEKIESGKMTFDLRKLTIGPLIKRTIEANRQYADDHGVKIEVTLSPWPQCIIGDPDRLEQVLTNLVSNAIKHSPNGETVSLRTEQRGRDVRIEVLDRGSGVPESFRTQIFAKFAMADNSDARTRGGTGLGLAIVREIAERHGGRAGFLDRPGGGSIFYVDLPLAQEAPAQASGLQEGLPVVLHIDDDLDCLSVVESAFLGRASLLSVGSLAAARDLLTTHDNIEACIVDVSLDHENGLDLLPAIRVALPSVPVILFTALDDLHPGADADAVFVKSRTPFEALVETTMALIVRARRDAQ</sequence>
<dbReference type="SUPFAM" id="SSF55785">
    <property type="entry name" value="PYP-like sensor domain (PAS domain)"/>
    <property type="match status" value="1"/>
</dbReference>
<feature type="transmembrane region" description="Helical" evidence="8">
    <location>
        <begin position="15"/>
        <end position="35"/>
    </location>
</feature>
<dbReference type="InterPro" id="IPR013767">
    <property type="entry name" value="PAS_fold"/>
</dbReference>
<dbReference type="NCBIfam" id="TIGR00229">
    <property type="entry name" value="sensory_box"/>
    <property type="match status" value="1"/>
</dbReference>